<evidence type="ECO:0000313" key="2">
    <source>
        <dbReference type="EMBL" id="RNF59609.1"/>
    </source>
</evidence>
<proteinExistence type="inferred from homology"/>
<gene>
    <name evidence="2" type="ORF">EC580_10865</name>
</gene>
<accession>A0A3M8QTJ8</accession>
<dbReference type="SUPFAM" id="SSF56954">
    <property type="entry name" value="Outer membrane efflux proteins (OEP)"/>
    <property type="match status" value="1"/>
</dbReference>
<dbReference type="Gene3D" id="1.20.1600.10">
    <property type="entry name" value="Outer membrane efflux proteins (OEP)"/>
    <property type="match status" value="1"/>
</dbReference>
<dbReference type="PANTHER" id="PTHR30203">
    <property type="entry name" value="OUTER MEMBRANE CATION EFFLUX PROTEIN"/>
    <property type="match status" value="1"/>
</dbReference>
<name>A0A3M8QTJ8_9PROT</name>
<reference evidence="2" key="1">
    <citation type="submission" date="2018-10" db="EMBL/GenBank/DDBJ databases">
        <title>Acidithiobacillus sulfuriphilus sp. nov.: an extremely acidophilic sulfur-oxidizing chemolithotroph isolated from a neutral pH environment.</title>
        <authorList>
            <person name="Falagan C."/>
            <person name="Moya-Beltran A."/>
            <person name="Quatrini R."/>
            <person name="Johnson D.B."/>
        </authorList>
    </citation>
    <scope>NUCLEOTIDE SEQUENCE [LARGE SCALE GENOMIC DNA]</scope>
    <source>
        <strain evidence="2">CJ-2</strain>
    </source>
</reference>
<dbReference type="RefSeq" id="WP_123104945.1">
    <property type="nucleotide sequence ID" value="NZ_CP127527.1"/>
</dbReference>
<comment type="caution">
    <text evidence="2">The sequence shown here is derived from an EMBL/GenBank/DDBJ whole genome shotgun (WGS) entry which is preliminary data.</text>
</comment>
<sequence>MAGRRRHTHGTGTVLSAAELFPPANLRHGGLVLLLLLLSGCVSYHPLPLRASLPAQTHADAQIAAALQHAHLPQRERLSINPSRPLSGEALGLIAVLLNPDLRAMRAQEGVAQAQVFAAGILPDPQLSLSADLPSNVAAGYYNAYNMALNWSLAALFTRPADLDIARAQARSVQYQVAWQEWMVANQVRILTRQLYYLEQQEALARRAAVTTQRLYRASQENLQAGDATITTATLRQIAWLDSQDRALALARQITKTRQDLNKLLGLPPEATLTLVPPRLGATPTDPAALVAKADHQRLDLLALRAGYQAQEARVRRSILGQYPGFSIGLTKAADTSNIHTLGPSVSLDLPLWNRNRGAIAVAEATRGQLHAEYGARLFQTRAEIYTLVADLQRLAAEIAPLAREVPQLQRAEERLRRAASERNVTLIDYESVRSQSLAKGLQLLALQQAYAEQQAALTMAVGSTWKGQP</sequence>
<dbReference type="AlphaFoldDB" id="A0A3M8QTJ8"/>
<dbReference type="InterPro" id="IPR010131">
    <property type="entry name" value="MdtP/NodT-like"/>
</dbReference>
<dbReference type="PANTHER" id="PTHR30203:SF24">
    <property type="entry name" value="BLR4935 PROTEIN"/>
    <property type="match status" value="1"/>
</dbReference>
<evidence type="ECO:0000256" key="1">
    <source>
        <dbReference type="ARBA" id="ARBA00007613"/>
    </source>
</evidence>
<dbReference type="Pfam" id="PF02321">
    <property type="entry name" value="OEP"/>
    <property type="match status" value="2"/>
</dbReference>
<dbReference type="OrthoDB" id="9791261at2"/>
<dbReference type="GO" id="GO:0015562">
    <property type="term" value="F:efflux transmembrane transporter activity"/>
    <property type="evidence" value="ECO:0007669"/>
    <property type="project" value="InterPro"/>
</dbReference>
<dbReference type="InterPro" id="IPR003423">
    <property type="entry name" value="OMP_efflux"/>
</dbReference>
<organism evidence="2">
    <name type="scientific">Acidithiobacillus sulfuriphilus</name>
    <dbReference type="NCBI Taxonomy" id="1867749"/>
    <lineage>
        <taxon>Bacteria</taxon>
        <taxon>Pseudomonadati</taxon>
        <taxon>Pseudomonadota</taxon>
        <taxon>Acidithiobacillia</taxon>
        <taxon>Acidithiobacillales</taxon>
        <taxon>Acidithiobacillaceae</taxon>
        <taxon>Acidithiobacillus</taxon>
    </lineage>
</organism>
<comment type="similarity">
    <text evidence="1">Belongs to the outer membrane factor (OMF) (TC 1.B.17) family.</text>
</comment>
<dbReference type="EMBL" id="RIZI01000183">
    <property type="protein sequence ID" value="RNF59609.1"/>
    <property type="molecule type" value="Genomic_DNA"/>
</dbReference>
<protein>
    <submittedName>
        <fullName evidence="2">TolC family protein</fullName>
    </submittedName>
</protein>